<reference evidence="2 3" key="1">
    <citation type="submission" date="2019-11" db="EMBL/GenBank/DDBJ databases">
        <title>Venturia inaequalis Genome Resource.</title>
        <authorList>
            <person name="Lichtner F.J."/>
        </authorList>
    </citation>
    <scope>NUCLEOTIDE SEQUENCE [LARGE SCALE GENOMIC DNA]</scope>
    <source>
        <strain evidence="2">Bline_iso_100314</strain>
    </source>
</reference>
<proteinExistence type="predicted"/>
<feature type="compositionally biased region" description="Polar residues" evidence="1">
    <location>
        <begin position="74"/>
        <end position="84"/>
    </location>
</feature>
<gene>
    <name evidence="2" type="ORF">BLS_000863</name>
</gene>
<dbReference type="AlphaFoldDB" id="A0A8H3Z2A2"/>
<sequence length="132" mass="14524">MIKATPPPTADPIIVARDNVGSGGPIGAESMALKVREIRWAAARLARYSDHSVEEPGSTATWLARWESREEVQVDQSRQSSGDSQFMDLDIEPRDTKIKVKNFFSIDPEAAISSRISNVEQRGFAGGHPPNY</sequence>
<evidence type="ECO:0000313" key="2">
    <source>
        <dbReference type="EMBL" id="KAE9978087.1"/>
    </source>
</evidence>
<evidence type="ECO:0000256" key="1">
    <source>
        <dbReference type="SAM" id="MobiDB-lite"/>
    </source>
</evidence>
<name>A0A8H3Z2A2_VENIN</name>
<feature type="region of interest" description="Disordered" evidence="1">
    <location>
        <begin position="71"/>
        <end position="90"/>
    </location>
</feature>
<evidence type="ECO:0000313" key="3">
    <source>
        <dbReference type="Proteomes" id="UP000433883"/>
    </source>
</evidence>
<protein>
    <submittedName>
        <fullName evidence="2">Uncharacterized protein</fullName>
    </submittedName>
</protein>
<organism evidence="2 3">
    <name type="scientific">Venturia inaequalis</name>
    <name type="common">Apple scab fungus</name>
    <dbReference type="NCBI Taxonomy" id="5025"/>
    <lineage>
        <taxon>Eukaryota</taxon>
        <taxon>Fungi</taxon>
        <taxon>Dikarya</taxon>
        <taxon>Ascomycota</taxon>
        <taxon>Pezizomycotina</taxon>
        <taxon>Dothideomycetes</taxon>
        <taxon>Pleosporomycetidae</taxon>
        <taxon>Venturiales</taxon>
        <taxon>Venturiaceae</taxon>
        <taxon>Venturia</taxon>
    </lineage>
</organism>
<dbReference type="EMBL" id="WNWQ01000118">
    <property type="protein sequence ID" value="KAE9978087.1"/>
    <property type="molecule type" value="Genomic_DNA"/>
</dbReference>
<accession>A0A8H3Z2A2</accession>
<comment type="caution">
    <text evidence="2">The sequence shown here is derived from an EMBL/GenBank/DDBJ whole genome shotgun (WGS) entry which is preliminary data.</text>
</comment>
<dbReference type="Proteomes" id="UP000433883">
    <property type="component" value="Unassembled WGS sequence"/>
</dbReference>